<organism evidence="2 3">
    <name type="scientific">Rousettus aegyptiacus</name>
    <name type="common">Egyptian fruit bat</name>
    <name type="synonym">Pteropus aegyptiacus</name>
    <dbReference type="NCBI Taxonomy" id="9407"/>
    <lineage>
        <taxon>Eukaryota</taxon>
        <taxon>Metazoa</taxon>
        <taxon>Chordata</taxon>
        <taxon>Craniata</taxon>
        <taxon>Vertebrata</taxon>
        <taxon>Euteleostomi</taxon>
        <taxon>Mammalia</taxon>
        <taxon>Eutheria</taxon>
        <taxon>Laurasiatheria</taxon>
        <taxon>Chiroptera</taxon>
        <taxon>Yinpterochiroptera</taxon>
        <taxon>Pteropodoidea</taxon>
        <taxon>Pteropodidae</taxon>
        <taxon>Rousettinae</taxon>
        <taxon>Rousettus</taxon>
    </lineage>
</organism>
<sequence>MSKCHRLEPRPDRGPGLQSRAPAPVPCGVFTQQPAQTASRLSSSSLLRAPEASCLTLQALALSRLLLRSSGSLSRAPSGSSRFCIRSIPHRSDFQPGLFLLEFSPDRHPVSYPASFRRASVHLIRKAPLAHRVREPPVVMSLTLN</sequence>
<dbReference type="AlphaFoldDB" id="A0A7J8DHL0"/>
<keyword evidence="3" id="KW-1185">Reference proteome</keyword>
<name>A0A7J8DHL0_ROUAE</name>
<comment type="caution">
    <text evidence="2">The sequence shown here is derived from an EMBL/GenBank/DDBJ whole genome shotgun (WGS) entry which is preliminary data.</text>
</comment>
<protein>
    <submittedName>
        <fullName evidence="2">Uncharacterized protein</fullName>
    </submittedName>
</protein>
<dbReference type="Proteomes" id="UP000593571">
    <property type="component" value="Unassembled WGS sequence"/>
</dbReference>
<proteinExistence type="predicted"/>
<evidence type="ECO:0000313" key="2">
    <source>
        <dbReference type="EMBL" id="KAF6422658.1"/>
    </source>
</evidence>
<feature type="compositionally biased region" description="Basic and acidic residues" evidence="1">
    <location>
        <begin position="1"/>
        <end position="13"/>
    </location>
</feature>
<reference evidence="2 3" key="1">
    <citation type="journal article" date="2020" name="Nature">
        <title>Six reference-quality genomes reveal evolution of bat adaptations.</title>
        <authorList>
            <person name="Jebb D."/>
            <person name="Huang Z."/>
            <person name="Pippel M."/>
            <person name="Hughes G.M."/>
            <person name="Lavrichenko K."/>
            <person name="Devanna P."/>
            <person name="Winkler S."/>
            <person name="Jermiin L.S."/>
            <person name="Skirmuntt E.C."/>
            <person name="Katzourakis A."/>
            <person name="Burkitt-Gray L."/>
            <person name="Ray D.A."/>
            <person name="Sullivan K.A.M."/>
            <person name="Roscito J.G."/>
            <person name="Kirilenko B.M."/>
            <person name="Davalos L.M."/>
            <person name="Corthals A.P."/>
            <person name="Power M.L."/>
            <person name="Jones G."/>
            <person name="Ransome R.D."/>
            <person name="Dechmann D.K.N."/>
            <person name="Locatelli A.G."/>
            <person name="Puechmaille S.J."/>
            <person name="Fedrigo O."/>
            <person name="Jarvis E.D."/>
            <person name="Hiller M."/>
            <person name="Vernes S.C."/>
            <person name="Myers E.W."/>
            <person name="Teeling E.C."/>
        </authorList>
    </citation>
    <scope>NUCLEOTIDE SEQUENCE [LARGE SCALE GENOMIC DNA]</scope>
    <source>
        <strain evidence="2">MRouAeg1</strain>
        <tissue evidence="2">Muscle</tissue>
    </source>
</reference>
<dbReference type="EMBL" id="JACASE010000012">
    <property type="protein sequence ID" value="KAF6422658.1"/>
    <property type="molecule type" value="Genomic_DNA"/>
</dbReference>
<gene>
    <name evidence="2" type="ORF">HJG63_008500</name>
</gene>
<accession>A0A7J8DHL0</accession>
<evidence type="ECO:0000313" key="3">
    <source>
        <dbReference type="Proteomes" id="UP000593571"/>
    </source>
</evidence>
<evidence type="ECO:0000256" key="1">
    <source>
        <dbReference type="SAM" id="MobiDB-lite"/>
    </source>
</evidence>
<feature type="region of interest" description="Disordered" evidence="1">
    <location>
        <begin position="1"/>
        <end position="26"/>
    </location>
</feature>